<comment type="caution">
    <text evidence="1">The sequence shown here is derived from an EMBL/GenBank/DDBJ whole genome shotgun (WGS) entry which is preliminary data.</text>
</comment>
<organism evidence="1 2">
    <name type="scientific">Clostridium sardiniense</name>
    <name type="common">Clostridium absonum</name>
    <dbReference type="NCBI Taxonomy" id="29369"/>
    <lineage>
        <taxon>Bacteria</taxon>
        <taxon>Bacillati</taxon>
        <taxon>Bacillota</taxon>
        <taxon>Clostridia</taxon>
        <taxon>Eubacteriales</taxon>
        <taxon>Clostridiaceae</taxon>
        <taxon>Clostridium</taxon>
    </lineage>
</organism>
<accession>A0ABS7KTD7</accession>
<protein>
    <submittedName>
        <fullName evidence="1">Uncharacterized protein</fullName>
    </submittedName>
</protein>
<proteinExistence type="predicted"/>
<evidence type="ECO:0000313" key="2">
    <source>
        <dbReference type="Proteomes" id="UP001299068"/>
    </source>
</evidence>
<sequence>MLIRLFAYASNKDEAKHIFESIIIDIENNIVHKKYTKNEPYWKMGGIYEVEVNIELTRDFNELKRDEFLKSISDKWLAFGEPIEEVLASNTIKDCRYIKSGIKMINIFY</sequence>
<dbReference type="Proteomes" id="UP001299068">
    <property type="component" value="Unassembled WGS sequence"/>
</dbReference>
<evidence type="ECO:0000313" key="1">
    <source>
        <dbReference type="EMBL" id="MBY0754075.1"/>
    </source>
</evidence>
<dbReference type="EMBL" id="JAIKTU010000001">
    <property type="protein sequence ID" value="MBY0754075.1"/>
    <property type="molecule type" value="Genomic_DNA"/>
</dbReference>
<gene>
    <name evidence="1" type="ORF">K5V21_01270</name>
</gene>
<reference evidence="1 2" key="1">
    <citation type="journal article" date="2021" name="Cell Host Microbe">
        <title>in vivo commensal control of Clostridioides difficile virulence.</title>
        <authorList>
            <person name="Girinathan B.P."/>
            <person name="Dibenedetto N."/>
            <person name="Worley J.N."/>
            <person name="Peltier J."/>
            <person name="Arrieta-Ortiz M.L."/>
            <person name="Rupa Christinal Immanuel S."/>
            <person name="Lavin R."/>
            <person name="Delaney M.L."/>
            <person name="Cummins C."/>
            <person name="Hoffmann M."/>
            <person name="Luo Y."/>
            <person name="Gonzalez-Escalona N."/>
            <person name="Allard M."/>
            <person name="Onderdonk A.B."/>
            <person name="Gerber G.K."/>
            <person name="Sonenshein A.L."/>
            <person name="Baliga N."/>
            <person name="Dupuy B."/>
            <person name="Bry L."/>
        </authorList>
    </citation>
    <scope>NUCLEOTIDE SEQUENCE [LARGE SCALE GENOMIC DNA]</scope>
    <source>
        <strain evidence="1 2">DSM 599</strain>
    </source>
</reference>
<name>A0ABS7KTD7_CLOSR</name>
<dbReference type="RefSeq" id="WP_221858467.1">
    <property type="nucleotide sequence ID" value="NZ_JAIKTU010000001.1"/>
</dbReference>
<keyword evidence="2" id="KW-1185">Reference proteome</keyword>